<evidence type="ECO:0000313" key="2">
    <source>
        <dbReference type="EMBL" id="TPG60467.1"/>
    </source>
</evidence>
<organism evidence="2 3">
    <name type="scientific">Muricoccus nepalensis</name>
    <dbReference type="NCBI Taxonomy" id="1854500"/>
    <lineage>
        <taxon>Bacteria</taxon>
        <taxon>Pseudomonadati</taxon>
        <taxon>Pseudomonadota</taxon>
        <taxon>Alphaproteobacteria</taxon>
        <taxon>Acetobacterales</taxon>
        <taxon>Roseomonadaceae</taxon>
        <taxon>Muricoccus</taxon>
    </lineage>
</organism>
<dbReference type="PANTHER" id="PTHR43708:SF3">
    <property type="entry name" value="OXIDOREDUCTASE"/>
    <property type="match status" value="1"/>
</dbReference>
<dbReference type="Gene3D" id="3.30.360.10">
    <property type="entry name" value="Dihydrodipicolinate Reductase, domain 2"/>
    <property type="match status" value="1"/>
</dbReference>
<dbReference type="InterPro" id="IPR051317">
    <property type="entry name" value="Gfo/Idh/MocA_oxidoreduct"/>
</dbReference>
<reference evidence="2 3" key="1">
    <citation type="journal article" date="2019" name="Environ. Microbiol.">
        <title>Species interactions and distinct microbial communities in high Arctic permafrost affected cryosols are associated with the CH4 and CO2 gas fluxes.</title>
        <authorList>
            <person name="Altshuler I."/>
            <person name="Hamel J."/>
            <person name="Turney S."/>
            <person name="Magnuson E."/>
            <person name="Levesque R."/>
            <person name="Greer C."/>
            <person name="Whyte L.G."/>
        </authorList>
    </citation>
    <scope>NUCLEOTIDE SEQUENCE [LARGE SCALE GENOMIC DNA]</scope>
    <source>
        <strain evidence="2 3">S9.3B</strain>
    </source>
</reference>
<dbReference type="InterPro" id="IPR000683">
    <property type="entry name" value="Gfo/Idh/MocA-like_OxRdtase_N"/>
</dbReference>
<dbReference type="InterPro" id="IPR036291">
    <property type="entry name" value="NAD(P)-bd_dom_sf"/>
</dbReference>
<dbReference type="Gene3D" id="3.40.50.720">
    <property type="entry name" value="NAD(P)-binding Rossmann-like Domain"/>
    <property type="match status" value="1"/>
</dbReference>
<dbReference type="OrthoDB" id="9813657at2"/>
<accession>A0A502GDU8</accession>
<evidence type="ECO:0000313" key="3">
    <source>
        <dbReference type="Proteomes" id="UP000317078"/>
    </source>
</evidence>
<dbReference type="RefSeq" id="WP_140881395.1">
    <property type="nucleotide sequence ID" value="NZ_RCZP01000002.1"/>
</dbReference>
<proteinExistence type="predicted"/>
<protein>
    <submittedName>
        <fullName evidence="2">Gfo/Idh/MocA family oxidoreductase</fullName>
    </submittedName>
</protein>
<dbReference type="Pfam" id="PF01408">
    <property type="entry name" value="GFO_IDH_MocA"/>
    <property type="match status" value="1"/>
</dbReference>
<evidence type="ECO:0000259" key="1">
    <source>
        <dbReference type="Pfam" id="PF01408"/>
    </source>
</evidence>
<dbReference type="AlphaFoldDB" id="A0A502GDU8"/>
<comment type="caution">
    <text evidence="2">The sequence shown here is derived from an EMBL/GenBank/DDBJ whole genome shotgun (WGS) entry which is preliminary data.</text>
</comment>
<dbReference type="GO" id="GO:0000166">
    <property type="term" value="F:nucleotide binding"/>
    <property type="evidence" value="ECO:0007669"/>
    <property type="project" value="InterPro"/>
</dbReference>
<dbReference type="SUPFAM" id="SSF51735">
    <property type="entry name" value="NAD(P)-binding Rossmann-fold domains"/>
    <property type="match status" value="1"/>
</dbReference>
<keyword evidence="3" id="KW-1185">Reference proteome</keyword>
<dbReference type="Proteomes" id="UP000317078">
    <property type="component" value="Unassembled WGS sequence"/>
</dbReference>
<sequence>MKIALVGCGAIARSQHARALAGDTGFELVATVDPRATVPGFEGRHYTDHQAMLAAEPAVEAVSVASPTGTHFAVARDALLAGRHVMLEKPPATTLGEVVELQRLAAEKGRVLVTSFHAQHNAAVERAREILEGHPPPESITIEWREDFERWHGGQAWPWQPGGFGVFDPGINALSVLCHVMPAAEFRVERARLRLPPGAATPALVEMRLAWEGGAGDAAFEWRRGGEDVWNVTLNGAFGTLLIRGVRTLLQDGAVVVPEGPNLEYDGLYCAFRAAIAAGRSAVSLREMRIIEDALAVAAVEHGGEAL</sequence>
<dbReference type="EMBL" id="RCZP01000002">
    <property type="protein sequence ID" value="TPG60467.1"/>
    <property type="molecule type" value="Genomic_DNA"/>
</dbReference>
<dbReference type="PANTHER" id="PTHR43708">
    <property type="entry name" value="CONSERVED EXPRESSED OXIDOREDUCTASE (EUROFUNG)"/>
    <property type="match status" value="1"/>
</dbReference>
<name>A0A502GDU8_9PROT</name>
<feature type="domain" description="Gfo/Idh/MocA-like oxidoreductase N-terminal" evidence="1">
    <location>
        <begin position="1"/>
        <end position="113"/>
    </location>
</feature>
<gene>
    <name evidence="2" type="ORF">EAH89_03610</name>
</gene>